<dbReference type="EMBL" id="BAUU01000041">
    <property type="protein sequence ID" value="GAE32610.1"/>
    <property type="molecule type" value="Genomic_DNA"/>
</dbReference>
<protein>
    <submittedName>
        <fullName evidence="2">Uncharacterized protein</fullName>
    </submittedName>
</protein>
<keyword evidence="1" id="KW-0472">Membrane</keyword>
<dbReference type="Proteomes" id="UP000018895">
    <property type="component" value="Unassembled WGS sequence"/>
</dbReference>
<dbReference type="AlphaFoldDB" id="W4QKG6"/>
<name>W4QKG6_9BACI</name>
<evidence type="ECO:0000256" key="1">
    <source>
        <dbReference type="SAM" id="Phobius"/>
    </source>
</evidence>
<dbReference type="RefSeq" id="WP_035346962.1">
    <property type="nucleotide sequence ID" value="NZ_BAUU01000041.1"/>
</dbReference>
<gene>
    <name evidence="2" type="ORF">JCM9152_4150</name>
</gene>
<keyword evidence="1" id="KW-1133">Transmembrane helix</keyword>
<organism evidence="2 3">
    <name type="scientific">Halalkalibacter hemicellulosilyticusJCM 9152</name>
    <dbReference type="NCBI Taxonomy" id="1236971"/>
    <lineage>
        <taxon>Bacteria</taxon>
        <taxon>Bacillati</taxon>
        <taxon>Bacillota</taxon>
        <taxon>Bacilli</taxon>
        <taxon>Bacillales</taxon>
        <taxon>Bacillaceae</taxon>
        <taxon>Halalkalibacter</taxon>
    </lineage>
</organism>
<evidence type="ECO:0000313" key="3">
    <source>
        <dbReference type="Proteomes" id="UP000018895"/>
    </source>
</evidence>
<keyword evidence="3" id="KW-1185">Reference proteome</keyword>
<reference evidence="2" key="1">
    <citation type="journal article" date="2014" name="Genome Announc.">
        <title>Draft Genome Sequences of Three Alkaliphilic Bacillus Strains, Bacillus wakoensis JCM 9140T, Bacillus akibai JCM 9157T, and Bacillus hemicellulosilyticus JCM 9152T.</title>
        <authorList>
            <person name="Yuki M."/>
            <person name="Oshima K."/>
            <person name="Suda W."/>
            <person name="Oshida Y."/>
            <person name="Kitamura K."/>
            <person name="Iida T."/>
            <person name="Hattori M."/>
            <person name="Ohkuma M."/>
        </authorList>
    </citation>
    <scope>NUCLEOTIDE SEQUENCE [LARGE SCALE GENOMIC DNA]</scope>
    <source>
        <strain evidence="2">JCM 9152</strain>
    </source>
</reference>
<evidence type="ECO:0000313" key="2">
    <source>
        <dbReference type="EMBL" id="GAE32610.1"/>
    </source>
</evidence>
<comment type="caution">
    <text evidence="2">The sequence shown here is derived from an EMBL/GenBank/DDBJ whole genome shotgun (WGS) entry which is preliminary data.</text>
</comment>
<dbReference type="OrthoDB" id="2943501at2"/>
<feature type="transmembrane region" description="Helical" evidence="1">
    <location>
        <begin position="32"/>
        <end position="54"/>
    </location>
</feature>
<keyword evidence="1" id="KW-0812">Transmembrane</keyword>
<proteinExistence type="predicted"/>
<dbReference type="STRING" id="1236971.JCM9152_4150"/>
<accession>W4QKG6</accession>
<sequence>MLQATKLAIYIATLFFIGYSYGSLTKDTFFDNFLIMLLSLFIFIFAVELIFSALKKKIPSKDTKEEDPESWSTMMEEVKKDFEKSWDLSYDNYRLHIVNKYNKEQLFIDGKLVSESTRNQWYSWFIPYQTLKANIEDATTPITVKVKLGGWFSLNCKVYVNKKLIFKQKLKYDMIAGGFKDEE</sequence>